<evidence type="ECO:0000313" key="3">
    <source>
        <dbReference type="Proteomes" id="UP000188181"/>
    </source>
</evidence>
<dbReference type="EMBL" id="CP019646">
    <property type="protein sequence ID" value="AQQ72000.1"/>
    <property type="molecule type" value="Genomic_DNA"/>
</dbReference>
<dbReference type="Gene3D" id="3.30.70.60">
    <property type="match status" value="1"/>
</dbReference>
<proteinExistence type="predicted"/>
<name>A0A1Q2MH35_9BACT</name>
<reference evidence="3" key="1">
    <citation type="submission" date="2017-02" db="EMBL/GenBank/DDBJ databases">
        <title>Comparative genomics and description of representatives of a novel lineage of planctomycetes thriving in anoxic sediments.</title>
        <authorList>
            <person name="Spring S."/>
            <person name="Bunk B."/>
            <person name="Sproer C."/>
        </authorList>
    </citation>
    <scope>NUCLEOTIDE SEQUENCE [LARGE SCALE GENOMIC DNA]</scope>
    <source>
        <strain evidence="3">SM-Chi-D1</strain>
    </source>
</reference>
<dbReference type="KEGG" id="pbas:SMSP2_02379"/>
<dbReference type="Proteomes" id="UP000188181">
    <property type="component" value="Chromosome"/>
</dbReference>
<protein>
    <recommendedName>
        <fullName evidence="4">Pilus assembly protein, PilO</fullName>
    </recommendedName>
</protein>
<gene>
    <name evidence="2" type="ORF">SMSP2_02379</name>
</gene>
<organism evidence="2 3">
    <name type="scientific">Limihaloglobus sulfuriphilus</name>
    <dbReference type="NCBI Taxonomy" id="1851148"/>
    <lineage>
        <taxon>Bacteria</taxon>
        <taxon>Pseudomonadati</taxon>
        <taxon>Planctomycetota</taxon>
        <taxon>Phycisphaerae</taxon>
        <taxon>Sedimentisphaerales</taxon>
        <taxon>Sedimentisphaeraceae</taxon>
        <taxon>Limihaloglobus</taxon>
    </lineage>
</organism>
<evidence type="ECO:0000313" key="2">
    <source>
        <dbReference type="EMBL" id="AQQ72000.1"/>
    </source>
</evidence>
<evidence type="ECO:0000256" key="1">
    <source>
        <dbReference type="SAM" id="Phobius"/>
    </source>
</evidence>
<accession>A0A1Q2MH35</accession>
<evidence type="ECO:0008006" key="4">
    <source>
        <dbReference type="Google" id="ProtNLM"/>
    </source>
</evidence>
<keyword evidence="1" id="KW-1133">Transmembrane helix</keyword>
<feature type="transmembrane region" description="Helical" evidence="1">
    <location>
        <begin position="9"/>
        <end position="32"/>
    </location>
</feature>
<dbReference type="AlphaFoldDB" id="A0A1Q2MH35"/>
<keyword evidence="1" id="KW-0812">Transmembrane</keyword>
<keyword evidence="1" id="KW-0472">Membrane</keyword>
<dbReference type="OrthoDB" id="9970077at2"/>
<dbReference type="InterPro" id="IPR014717">
    <property type="entry name" value="Transl_elong_EF1B/ribsomal_bS6"/>
</dbReference>
<sequence length="189" mass="21689">MSRKNRKILLAILIVWAVYFVAMVPFYLFVLYPLQNKAIIAEDNISGAVEKNVIATSINRSKLSELIEKDIEQSKVLLKKFMHESSDVTDLTFAFNEMAKELGLSGFNVSNRSSIKFEQIHGCRHLSEGRMNLNFKADFAQFARFIQRLESFEPMIFVDNFSISLPRNTRDEKQLNDASILIAFLVNKS</sequence>
<keyword evidence="3" id="KW-1185">Reference proteome</keyword>
<dbReference type="RefSeq" id="WP_146684235.1">
    <property type="nucleotide sequence ID" value="NZ_CP019646.1"/>
</dbReference>
<dbReference type="STRING" id="1851148.SMSP2_02379"/>